<evidence type="ECO:0000256" key="1">
    <source>
        <dbReference type="SAM" id="Phobius"/>
    </source>
</evidence>
<keyword evidence="1" id="KW-0472">Membrane</keyword>
<sequence length="193" mass="22279">MYILQHTIDKKIIEWVCIAFFALCSYFSQAQNFKPQITPGQVQDSLTPLLKKNAQFGTEKQISVRAGVGLQDSFYTEFGLALHTCNYSDVGFFSNDFYTAIEWVPNQDIYGIKIGYEANTFIFLLNTGFEIKYQTDFDKNDIVITPKLGFGIFGDVNIFYGYNFSTRNNPFPQVANHQISIVFNFNKHFLQYR</sequence>
<keyword evidence="1" id="KW-0812">Transmembrane</keyword>
<protein>
    <recommendedName>
        <fullName evidence="4">Outer membrane protein beta-barrel domain-containing protein</fullName>
    </recommendedName>
</protein>
<feature type="transmembrane region" description="Helical" evidence="1">
    <location>
        <begin position="12"/>
        <end position="28"/>
    </location>
</feature>
<evidence type="ECO:0008006" key="4">
    <source>
        <dbReference type="Google" id="ProtNLM"/>
    </source>
</evidence>
<accession>A0ABP6UKN0</accession>
<keyword evidence="3" id="KW-1185">Reference proteome</keyword>
<reference evidence="3" key="1">
    <citation type="journal article" date="2019" name="Int. J. Syst. Evol. Microbiol.">
        <title>The Global Catalogue of Microorganisms (GCM) 10K type strain sequencing project: providing services to taxonomists for standard genome sequencing and annotation.</title>
        <authorList>
            <consortium name="The Broad Institute Genomics Platform"/>
            <consortium name="The Broad Institute Genome Sequencing Center for Infectious Disease"/>
            <person name="Wu L."/>
            <person name="Ma J."/>
        </authorList>
    </citation>
    <scope>NUCLEOTIDE SEQUENCE [LARGE SCALE GENOMIC DNA]</scope>
    <source>
        <strain evidence="3">JCM 17106</strain>
    </source>
</reference>
<dbReference type="RefSeq" id="WP_344927775.1">
    <property type="nucleotide sequence ID" value="NZ_BAABCW010000009.1"/>
</dbReference>
<evidence type="ECO:0000313" key="3">
    <source>
        <dbReference type="Proteomes" id="UP001500459"/>
    </source>
</evidence>
<proteinExistence type="predicted"/>
<organism evidence="2 3">
    <name type="scientific">Aquimarina addita</name>
    <dbReference type="NCBI Taxonomy" id="870485"/>
    <lineage>
        <taxon>Bacteria</taxon>
        <taxon>Pseudomonadati</taxon>
        <taxon>Bacteroidota</taxon>
        <taxon>Flavobacteriia</taxon>
        <taxon>Flavobacteriales</taxon>
        <taxon>Flavobacteriaceae</taxon>
        <taxon>Aquimarina</taxon>
    </lineage>
</organism>
<keyword evidence="1" id="KW-1133">Transmembrane helix</keyword>
<comment type="caution">
    <text evidence="2">The sequence shown here is derived from an EMBL/GenBank/DDBJ whole genome shotgun (WGS) entry which is preliminary data.</text>
</comment>
<gene>
    <name evidence="2" type="ORF">GCM10022393_24430</name>
</gene>
<dbReference type="EMBL" id="BAABCW010000009">
    <property type="protein sequence ID" value="GAA3510287.1"/>
    <property type="molecule type" value="Genomic_DNA"/>
</dbReference>
<dbReference type="Proteomes" id="UP001500459">
    <property type="component" value="Unassembled WGS sequence"/>
</dbReference>
<evidence type="ECO:0000313" key="2">
    <source>
        <dbReference type="EMBL" id="GAA3510287.1"/>
    </source>
</evidence>
<name>A0ABP6UKN0_9FLAO</name>